<gene>
    <name evidence="1" type="ORF">A3B16_02570</name>
</gene>
<accession>A0A1G2U8M6</accession>
<organism evidence="1 2">
    <name type="scientific">Candidatus Zambryskibacteria bacterium RIFCSPLOWO2_01_FULL_45_43</name>
    <dbReference type="NCBI Taxonomy" id="1802762"/>
    <lineage>
        <taxon>Bacteria</taxon>
        <taxon>Candidatus Zambryskiibacteriota</taxon>
    </lineage>
</organism>
<reference evidence="1 2" key="1">
    <citation type="journal article" date="2016" name="Nat. Commun.">
        <title>Thousands of microbial genomes shed light on interconnected biogeochemical processes in an aquifer system.</title>
        <authorList>
            <person name="Anantharaman K."/>
            <person name="Brown C.T."/>
            <person name="Hug L.A."/>
            <person name="Sharon I."/>
            <person name="Castelle C.J."/>
            <person name="Probst A.J."/>
            <person name="Thomas B.C."/>
            <person name="Singh A."/>
            <person name="Wilkins M.J."/>
            <person name="Karaoz U."/>
            <person name="Brodie E.L."/>
            <person name="Williams K.H."/>
            <person name="Hubbard S.S."/>
            <person name="Banfield J.F."/>
        </authorList>
    </citation>
    <scope>NUCLEOTIDE SEQUENCE [LARGE SCALE GENOMIC DNA]</scope>
</reference>
<dbReference type="EMBL" id="MHWF01000012">
    <property type="protein sequence ID" value="OHB05827.1"/>
    <property type="molecule type" value="Genomic_DNA"/>
</dbReference>
<proteinExistence type="predicted"/>
<evidence type="ECO:0000313" key="2">
    <source>
        <dbReference type="Proteomes" id="UP000177722"/>
    </source>
</evidence>
<evidence type="ECO:0000313" key="1">
    <source>
        <dbReference type="EMBL" id="OHB05827.1"/>
    </source>
</evidence>
<dbReference type="AlphaFoldDB" id="A0A1G2U8M6"/>
<dbReference type="Proteomes" id="UP000177722">
    <property type="component" value="Unassembled WGS sequence"/>
</dbReference>
<comment type="caution">
    <text evidence="1">The sequence shown here is derived from an EMBL/GenBank/DDBJ whole genome shotgun (WGS) entry which is preliminary data.</text>
</comment>
<name>A0A1G2U8M6_9BACT</name>
<sequence length="90" mass="9835">MDRKSKKAPEKFGGFTLCFGWAGWDQTTDLPALVLLRQWWLSRLTIPGSVCHCDTSDLPPRAGGVLMHNEGGAALPLSYGPPKHGVFLNN</sequence>
<protein>
    <submittedName>
        <fullName evidence="1">Uncharacterized protein</fullName>
    </submittedName>
</protein>